<accession>A0ACC1HTD9</accession>
<evidence type="ECO:0000313" key="1">
    <source>
        <dbReference type="EMBL" id="KAJ1679717.1"/>
    </source>
</evidence>
<comment type="caution">
    <text evidence="1">The sequence shown here is derived from an EMBL/GenBank/DDBJ whole genome shotgun (WGS) entry which is preliminary data.</text>
</comment>
<name>A0ACC1HTD9_9FUNG</name>
<sequence length="137" mass="15664">MVMALAHDSVDFESLEDIRDLARWEVSTCKPGNGVNYLYNNDFDTFWQTDGDQPHFVNLLFPYLVRIKSSDESYTPHQVQIRAGSSPHDLQEVITTTIDNADGWMHIPLNDVHSDHIAAQFLQIKLLANYMNGKDAR</sequence>
<organism evidence="1 2">
    <name type="scientific">Spiromyces aspiralis</name>
    <dbReference type="NCBI Taxonomy" id="68401"/>
    <lineage>
        <taxon>Eukaryota</taxon>
        <taxon>Fungi</taxon>
        <taxon>Fungi incertae sedis</taxon>
        <taxon>Zoopagomycota</taxon>
        <taxon>Kickxellomycotina</taxon>
        <taxon>Kickxellomycetes</taxon>
        <taxon>Kickxellales</taxon>
        <taxon>Kickxellaceae</taxon>
        <taxon>Spiromyces</taxon>
    </lineage>
</organism>
<keyword evidence="2" id="KW-1185">Reference proteome</keyword>
<dbReference type="EMBL" id="JAMZIH010000215">
    <property type="protein sequence ID" value="KAJ1679717.1"/>
    <property type="molecule type" value="Genomic_DNA"/>
</dbReference>
<proteinExistence type="predicted"/>
<dbReference type="Proteomes" id="UP001145114">
    <property type="component" value="Unassembled WGS sequence"/>
</dbReference>
<protein>
    <submittedName>
        <fullName evidence="1">Uncharacterized protein</fullName>
    </submittedName>
</protein>
<evidence type="ECO:0000313" key="2">
    <source>
        <dbReference type="Proteomes" id="UP001145114"/>
    </source>
</evidence>
<feature type="non-terminal residue" evidence="1">
    <location>
        <position position="137"/>
    </location>
</feature>
<gene>
    <name evidence="1" type="ORF">EV182_001469</name>
</gene>
<reference evidence="1" key="1">
    <citation type="submission" date="2022-06" db="EMBL/GenBank/DDBJ databases">
        <title>Phylogenomic reconstructions and comparative analyses of Kickxellomycotina fungi.</title>
        <authorList>
            <person name="Reynolds N.K."/>
            <person name="Stajich J.E."/>
            <person name="Barry K."/>
            <person name="Grigoriev I.V."/>
            <person name="Crous P."/>
            <person name="Smith M.E."/>
        </authorList>
    </citation>
    <scope>NUCLEOTIDE SEQUENCE</scope>
    <source>
        <strain evidence="1">RSA 2271</strain>
    </source>
</reference>